<evidence type="ECO:0000313" key="1">
    <source>
        <dbReference type="EMBL" id="SOD89405.1"/>
    </source>
</evidence>
<gene>
    <name evidence="1" type="ORF">SAMN05421508_101208</name>
</gene>
<dbReference type="OrthoDB" id="5457915at2"/>
<organism evidence="1 2">
    <name type="scientific">Caenispirillum bisanense</name>
    <dbReference type="NCBI Taxonomy" id="414052"/>
    <lineage>
        <taxon>Bacteria</taxon>
        <taxon>Pseudomonadati</taxon>
        <taxon>Pseudomonadota</taxon>
        <taxon>Alphaproteobacteria</taxon>
        <taxon>Rhodospirillales</taxon>
        <taxon>Novispirillaceae</taxon>
        <taxon>Caenispirillum</taxon>
    </lineage>
</organism>
<dbReference type="Proteomes" id="UP000219621">
    <property type="component" value="Unassembled WGS sequence"/>
</dbReference>
<name>A0A286G1K6_9PROT</name>
<proteinExistence type="predicted"/>
<dbReference type="RefSeq" id="WP_097277122.1">
    <property type="nucleotide sequence ID" value="NZ_OCNJ01000001.1"/>
</dbReference>
<dbReference type="AlphaFoldDB" id="A0A286G1K6"/>
<dbReference type="EMBL" id="OCNJ01000001">
    <property type="protein sequence ID" value="SOD89405.1"/>
    <property type="molecule type" value="Genomic_DNA"/>
</dbReference>
<keyword evidence="2" id="KW-1185">Reference proteome</keyword>
<sequence length="126" mass="14048">MRKLRTTAVADETILDILSYSEETFGSLAADRYQALIVSALDDIATGASTSLVRWLRYGSRRLGLYHIRHSRTASAAGSRVKRPRHLVFFEVTADEIIVLGLVHETMDRPRALRRLLDPAAEPEAG</sequence>
<reference evidence="1 2" key="1">
    <citation type="submission" date="2017-09" db="EMBL/GenBank/DDBJ databases">
        <authorList>
            <person name="Ehlers B."/>
            <person name="Leendertz F.H."/>
        </authorList>
    </citation>
    <scope>NUCLEOTIDE SEQUENCE [LARGE SCALE GENOMIC DNA]</scope>
    <source>
        <strain evidence="1 2">USBA 140</strain>
    </source>
</reference>
<protein>
    <submittedName>
        <fullName evidence="1">Toxin ParE1/3/4</fullName>
    </submittedName>
</protein>
<dbReference type="InterPro" id="IPR035093">
    <property type="entry name" value="RelE/ParE_toxin_dom_sf"/>
</dbReference>
<accession>A0A286G1K6</accession>
<dbReference type="Gene3D" id="3.30.2310.20">
    <property type="entry name" value="RelE-like"/>
    <property type="match status" value="1"/>
</dbReference>
<evidence type="ECO:0000313" key="2">
    <source>
        <dbReference type="Proteomes" id="UP000219621"/>
    </source>
</evidence>